<evidence type="ECO:0000313" key="2">
    <source>
        <dbReference type="Proteomes" id="UP001642360"/>
    </source>
</evidence>
<accession>A0ABC8TQA1</accession>
<comment type="caution">
    <text evidence="1">The sequence shown here is derived from an EMBL/GenBank/DDBJ whole genome shotgun (WGS) entry which is preliminary data.</text>
</comment>
<organism evidence="1 2">
    <name type="scientific">Ilex paraguariensis</name>
    <name type="common">yerba mate</name>
    <dbReference type="NCBI Taxonomy" id="185542"/>
    <lineage>
        <taxon>Eukaryota</taxon>
        <taxon>Viridiplantae</taxon>
        <taxon>Streptophyta</taxon>
        <taxon>Embryophyta</taxon>
        <taxon>Tracheophyta</taxon>
        <taxon>Spermatophyta</taxon>
        <taxon>Magnoliopsida</taxon>
        <taxon>eudicotyledons</taxon>
        <taxon>Gunneridae</taxon>
        <taxon>Pentapetalae</taxon>
        <taxon>asterids</taxon>
        <taxon>campanulids</taxon>
        <taxon>Aquifoliales</taxon>
        <taxon>Aquifoliaceae</taxon>
        <taxon>Ilex</taxon>
    </lineage>
</organism>
<dbReference type="Proteomes" id="UP001642360">
    <property type="component" value="Unassembled WGS sequence"/>
</dbReference>
<dbReference type="AlphaFoldDB" id="A0ABC8TQA1"/>
<evidence type="ECO:0000313" key="1">
    <source>
        <dbReference type="EMBL" id="CAK9171116.1"/>
    </source>
</evidence>
<protein>
    <submittedName>
        <fullName evidence="1">Uncharacterized protein</fullName>
    </submittedName>
</protein>
<dbReference type="EMBL" id="CAUOFW020005654">
    <property type="protein sequence ID" value="CAK9171116.1"/>
    <property type="molecule type" value="Genomic_DNA"/>
</dbReference>
<sequence>MSSTNLFRQPSNNSLAILQRRSDLPLGDLSTSNIIRRHFDMPPDHLLKTFQQYFDHHQSSSDYISIFFQPSFDVLHNRPVVH</sequence>
<gene>
    <name evidence="1" type="ORF">ILEXP_LOCUS40652</name>
</gene>
<reference evidence="1 2" key="1">
    <citation type="submission" date="2024-02" db="EMBL/GenBank/DDBJ databases">
        <authorList>
            <person name="Vignale AGUSTIN F."/>
            <person name="Sosa J E."/>
            <person name="Modenutti C."/>
        </authorList>
    </citation>
    <scope>NUCLEOTIDE SEQUENCE [LARGE SCALE GENOMIC DNA]</scope>
</reference>
<keyword evidence="2" id="KW-1185">Reference proteome</keyword>
<name>A0ABC8TQA1_9AQUA</name>
<proteinExistence type="predicted"/>